<proteinExistence type="inferred from homology"/>
<dbReference type="Pfam" id="PF01488">
    <property type="entry name" value="Shikimate_DH"/>
    <property type="match status" value="1"/>
</dbReference>
<feature type="site" description="Important for activity" evidence="8 12">
    <location>
        <position position="99"/>
    </location>
</feature>
<feature type="binding site" evidence="8 11">
    <location>
        <begin position="189"/>
        <end position="194"/>
    </location>
    <ligand>
        <name>NADP(+)</name>
        <dbReference type="ChEBI" id="CHEBI:58349"/>
    </ligand>
</feature>
<protein>
    <recommendedName>
        <fullName evidence="3 8">Glutamyl-tRNA reductase</fullName>
        <shortName evidence="8">GluTR</shortName>
        <ecNumber evidence="3 8">1.2.1.70</ecNumber>
    </recommendedName>
</protein>
<dbReference type="Pfam" id="PF05201">
    <property type="entry name" value="GlutR_N"/>
    <property type="match status" value="1"/>
</dbReference>
<dbReference type="GO" id="GO:0050661">
    <property type="term" value="F:NADP binding"/>
    <property type="evidence" value="ECO:0007669"/>
    <property type="project" value="InterPro"/>
</dbReference>
<keyword evidence="6 8" id="KW-0627">Porphyrin biosynthesis</keyword>
<accession>A0A1T5IGI9</accession>
<comment type="subunit">
    <text evidence="8">Homodimer.</text>
</comment>
<feature type="binding site" evidence="8 10">
    <location>
        <begin position="114"/>
        <end position="116"/>
    </location>
    <ligand>
        <name>substrate</name>
    </ligand>
</feature>
<dbReference type="AlphaFoldDB" id="A0A1T5IGI9"/>
<evidence type="ECO:0000259" key="15">
    <source>
        <dbReference type="Pfam" id="PF05201"/>
    </source>
</evidence>
<dbReference type="InterPro" id="IPR000343">
    <property type="entry name" value="4pyrrol_synth_GluRdtase"/>
</dbReference>
<dbReference type="Pfam" id="PF00745">
    <property type="entry name" value="GlutR_dimer"/>
    <property type="match status" value="1"/>
</dbReference>
<dbReference type="Proteomes" id="UP000190857">
    <property type="component" value="Unassembled WGS sequence"/>
</dbReference>
<evidence type="ECO:0000256" key="9">
    <source>
        <dbReference type="PIRSR" id="PIRSR000445-1"/>
    </source>
</evidence>
<dbReference type="PROSITE" id="PS00747">
    <property type="entry name" value="GLUTR"/>
    <property type="match status" value="1"/>
</dbReference>
<evidence type="ECO:0000256" key="8">
    <source>
        <dbReference type="HAMAP-Rule" id="MF_00087"/>
    </source>
</evidence>
<comment type="function">
    <text evidence="8">Catalyzes the NADPH-dependent reduction of glutamyl-tRNA(Glu) to glutamate 1-semialdehyde (GSA).</text>
</comment>
<comment type="catalytic activity">
    <reaction evidence="7 8">
        <text>(S)-4-amino-5-oxopentanoate + tRNA(Glu) + NADP(+) = L-glutamyl-tRNA(Glu) + NADPH + H(+)</text>
        <dbReference type="Rhea" id="RHEA:12344"/>
        <dbReference type="Rhea" id="RHEA-COMP:9663"/>
        <dbReference type="Rhea" id="RHEA-COMP:9680"/>
        <dbReference type="ChEBI" id="CHEBI:15378"/>
        <dbReference type="ChEBI" id="CHEBI:57501"/>
        <dbReference type="ChEBI" id="CHEBI:57783"/>
        <dbReference type="ChEBI" id="CHEBI:58349"/>
        <dbReference type="ChEBI" id="CHEBI:78442"/>
        <dbReference type="ChEBI" id="CHEBI:78520"/>
        <dbReference type="EC" id="1.2.1.70"/>
    </reaction>
</comment>
<evidence type="ECO:0000259" key="13">
    <source>
        <dbReference type="Pfam" id="PF00745"/>
    </source>
</evidence>
<dbReference type="SUPFAM" id="SSF69742">
    <property type="entry name" value="Glutamyl tRNA-reductase catalytic, N-terminal domain"/>
    <property type="match status" value="1"/>
</dbReference>
<comment type="domain">
    <text evidence="8">Possesses an unusual extended V-shaped dimeric structure with each monomer consisting of three distinct domains arranged along a curved 'spinal' alpha-helix. The N-terminal catalytic domain specifically recognizes the glutamate moiety of the substrate. The second domain is the NADPH-binding domain, and the third C-terminal domain is responsible for dimerization.</text>
</comment>
<dbReference type="FunFam" id="3.30.460.30:FF:000001">
    <property type="entry name" value="Glutamyl-tRNA reductase"/>
    <property type="match status" value="1"/>
</dbReference>
<dbReference type="PIRSF" id="PIRSF000445">
    <property type="entry name" value="4pyrrol_synth_GluRdtase"/>
    <property type="match status" value="1"/>
</dbReference>
<dbReference type="SUPFAM" id="SSF69075">
    <property type="entry name" value="Glutamyl tRNA-reductase dimerization domain"/>
    <property type="match status" value="1"/>
</dbReference>
<dbReference type="PANTHER" id="PTHR43013:SF1">
    <property type="entry name" value="GLUTAMYL-TRNA REDUCTASE"/>
    <property type="match status" value="1"/>
</dbReference>
<sequence>MCLTASHKNASFDLLEALSVRTDSVARRITEHTECVSGAVVVATCNRFEAYIDFDEPLTSAQAVALEATADAVAAASGIDAAILRQSLEVHSGQDAAEHLFAVAAGLESVVVGEGEIAGQVRRSLERAREEGTTSSDLERLFQRASQTSRGIKNRTPLGRAGRSIVRLALDLAESRISDWSATTVLLVGTGAYAGASLAALRDRGVTDVSVYSPSGRGVRFATKHDMDNVSSTDFARLAASVDVIVTCTTANGHVIDAELLQRGRLEAHAASTDAAATVTPIGVVAAASGSAAAHAAAPSGPNAGTDVSAGTGLSTGTGLDGATLDAADGCPVDHDARAQLVIDMGLPRNVDPDVQTVRGVELLDLETIRIHAPLEELQATDEARKIVSRAARKFSDVTDEQSVSDAVVALRSHVFDLLEDEIQRAAGRGDDGETARALRHLTGVLLHTPTTRAKDFARAGEAQKYRDAIETLFGISVDGLASAAEDRAVAEDAATRGEATA</sequence>
<dbReference type="InterPro" id="IPR015895">
    <property type="entry name" value="4pyrrol_synth_GluRdtase_N"/>
</dbReference>
<evidence type="ECO:0000256" key="11">
    <source>
        <dbReference type="PIRSR" id="PIRSR000445-3"/>
    </source>
</evidence>
<dbReference type="HAMAP" id="MF_00087">
    <property type="entry name" value="Glu_tRNA_reductase"/>
    <property type="match status" value="1"/>
</dbReference>
<organism evidence="16 17">
    <name type="scientific">Okibacterium fritillariae</name>
    <dbReference type="NCBI Taxonomy" id="123320"/>
    <lineage>
        <taxon>Bacteria</taxon>
        <taxon>Bacillati</taxon>
        <taxon>Actinomycetota</taxon>
        <taxon>Actinomycetes</taxon>
        <taxon>Micrococcales</taxon>
        <taxon>Microbacteriaceae</taxon>
        <taxon>Okibacterium</taxon>
    </lineage>
</organism>
<gene>
    <name evidence="8" type="primary">hemA</name>
    <name evidence="16" type="ORF">SAMN06309945_0436</name>
</gene>
<feature type="binding site" evidence="8 10">
    <location>
        <position position="109"/>
    </location>
    <ligand>
        <name>substrate</name>
    </ligand>
</feature>
<evidence type="ECO:0000256" key="5">
    <source>
        <dbReference type="ARBA" id="ARBA00023002"/>
    </source>
</evidence>
<dbReference type="NCBIfam" id="NF000750">
    <property type="entry name" value="PRK00045.3-4"/>
    <property type="match status" value="1"/>
</dbReference>
<comment type="miscellaneous">
    <text evidence="8">During catalysis, the active site Cys acts as a nucleophile attacking the alpha-carbonyl group of tRNA-bound glutamate with the formation of a thioester intermediate between enzyme and glutamate, and the concomitant release of tRNA(Glu). The thioester intermediate is finally reduced by direct hydride transfer from NADPH, to form the product GSA.</text>
</comment>
<dbReference type="EMBL" id="FUZP01000001">
    <property type="protein sequence ID" value="SKC38301.1"/>
    <property type="molecule type" value="Genomic_DNA"/>
</dbReference>
<dbReference type="InterPro" id="IPR036343">
    <property type="entry name" value="GluRdtase_N_sf"/>
</dbReference>
<dbReference type="Gene3D" id="3.40.50.720">
    <property type="entry name" value="NAD(P)-binding Rossmann-like Domain"/>
    <property type="match status" value="1"/>
</dbReference>
<feature type="binding site" evidence="8 10">
    <location>
        <begin position="44"/>
        <end position="47"/>
    </location>
    <ligand>
        <name>substrate</name>
    </ligand>
</feature>
<dbReference type="SUPFAM" id="SSF51735">
    <property type="entry name" value="NAD(P)-binding Rossmann-fold domains"/>
    <property type="match status" value="1"/>
</dbReference>
<dbReference type="UniPathway" id="UPA00251">
    <property type="reaction ID" value="UER00316"/>
</dbReference>
<feature type="binding site" evidence="8 10">
    <location>
        <position position="120"/>
    </location>
    <ligand>
        <name>substrate</name>
    </ligand>
</feature>
<dbReference type="InterPro" id="IPR036453">
    <property type="entry name" value="GluRdtase_dimer_dom_sf"/>
</dbReference>
<dbReference type="PANTHER" id="PTHR43013">
    <property type="entry name" value="GLUTAMYL-TRNA REDUCTASE"/>
    <property type="match status" value="1"/>
</dbReference>
<keyword evidence="17" id="KW-1185">Reference proteome</keyword>
<dbReference type="GO" id="GO:0019353">
    <property type="term" value="P:protoporphyrinogen IX biosynthetic process from glutamate"/>
    <property type="evidence" value="ECO:0007669"/>
    <property type="project" value="TreeGrafter"/>
</dbReference>
<feature type="active site" description="Nucleophile" evidence="8 9">
    <location>
        <position position="45"/>
    </location>
</feature>
<evidence type="ECO:0000256" key="7">
    <source>
        <dbReference type="ARBA" id="ARBA00047464"/>
    </source>
</evidence>
<feature type="domain" description="Glutamyl-tRNA reductase N-terminal" evidence="15">
    <location>
        <begin position="4"/>
        <end position="156"/>
    </location>
</feature>
<dbReference type="InterPro" id="IPR006151">
    <property type="entry name" value="Shikm_DH/Glu-tRNA_Rdtase"/>
</dbReference>
<evidence type="ECO:0000256" key="3">
    <source>
        <dbReference type="ARBA" id="ARBA00012970"/>
    </source>
</evidence>
<comment type="similarity">
    <text evidence="2 8">Belongs to the glutamyl-tRNA reductase family.</text>
</comment>
<feature type="domain" description="Tetrapyrrole biosynthesis glutamyl-tRNA reductase dimerisation" evidence="13">
    <location>
        <begin position="383"/>
        <end position="476"/>
    </location>
</feature>
<dbReference type="InterPro" id="IPR036291">
    <property type="entry name" value="NAD(P)-bd_dom_sf"/>
</dbReference>
<evidence type="ECO:0000256" key="2">
    <source>
        <dbReference type="ARBA" id="ARBA00005916"/>
    </source>
</evidence>
<reference evidence="16 17" key="1">
    <citation type="submission" date="2017-02" db="EMBL/GenBank/DDBJ databases">
        <authorList>
            <person name="Peterson S.W."/>
        </authorList>
    </citation>
    <scope>NUCLEOTIDE SEQUENCE [LARGE SCALE GENOMIC DNA]</scope>
    <source>
        <strain evidence="16 17">VKM Ac-2059</strain>
    </source>
</reference>
<comment type="pathway">
    <text evidence="1 8">Porphyrin-containing compound metabolism; protoporphyrin-IX biosynthesis; 5-aminolevulinate from L-glutamyl-tRNA(Glu): step 1/2.</text>
</comment>
<evidence type="ECO:0000256" key="4">
    <source>
        <dbReference type="ARBA" id="ARBA00022857"/>
    </source>
</evidence>
<evidence type="ECO:0000256" key="1">
    <source>
        <dbReference type="ARBA" id="ARBA00005059"/>
    </source>
</evidence>
<dbReference type="InterPro" id="IPR015896">
    <property type="entry name" value="4pyrrol_synth_GluRdtase_dimer"/>
</dbReference>
<evidence type="ECO:0000256" key="6">
    <source>
        <dbReference type="ARBA" id="ARBA00023244"/>
    </source>
</evidence>
<feature type="domain" description="Quinate/shikimate 5-dehydrogenase/glutamyl-tRNA reductase" evidence="14">
    <location>
        <begin position="171"/>
        <end position="264"/>
    </location>
</feature>
<keyword evidence="5 8" id="KW-0560">Oxidoreductase</keyword>
<evidence type="ECO:0000313" key="16">
    <source>
        <dbReference type="EMBL" id="SKC38301.1"/>
    </source>
</evidence>
<dbReference type="InterPro" id="IPR018214">
    <property type="entry name" value="GluRdtase_CS"/>
</dbReference>
<name>A0A1T5IGI9_9MICO</name>
<dbReference type="STRING" id="123320.SAMN06309945_0436"/>
<evidence type="ECO:0000259" key="14">
    <source>
        <dbReference type="Pfam" id="PF01488"/>
    </source>
</evidence>
<evidence type="ECO:0000256" key="12">
    <source>
        <dbReference type="PIRSR" id="PIRSR000445-4"/>
    </source>
</evidence>
<dbReference type="EC" id="1.2.1.70" evidence="3 8"/>
<evidence type="ECO:0000256" key="10">
    <source>
        <dbReference type="PIRSR" id="PIRSR000445-2"/>
    </source>
</evidence>
<dbReference type="GO" id="GO:0008883">
    <property type="term" value="F:glutamyl-tRNA reductase activity"/>
    <property type="evidence" value="ECO:0007669"/>
    <property type="project" value="UniProtKB-UniRule"/>
</dbReference>
<keyword evidence="4 8" id="KW-0521">NADP</keyword>
<dbReference type="Gene3D" id="3.30.460.30">
    <property type="entry name" value="Glutamyl-tRNA reductase, N-terminal domain"/>
    <property type="match status" value="1"/>
</dbReference>
<evidence type="ECO:0000313" key="17">
    <source>
        <dbReference type="Proteomes" id="UP000190857"/>
    </source>
</evidence>